<dbReference type="EMBL" id="DYZF01000253">
    <property type="protein sequence ID" value="HJE52293.1"/>
    <property type="molecule type" value="Genomic_DNA"/>
</dbReference>
<feature type="transmembrane region" description="Helical" evidence="1">
    <location>
        <begin position="23"/>
        <end position="43"/>
    </location>
</feature>
<evidence type="ECO:0000313" key="2">
    <source>
        <dbReference type="EMBL" id="HJE52293.1"/>
    </source>
</evidence>
<name>A0A921EPN8_9ACTN</name>
<reference evidence="2" key="1">
    <citation type="journal article" date="2021" name="PeerJ">
        <title>Extensive microbial diversity within the chicken gut microbiome revealed by metagenomics and culture.</title>
        <authorList>
            <person name="Gilroy R."/>
            <person name="Ravi A."/>
            <person name="Getino M."/>
            <person name="Pursley I."/>
            <person name="Horton D.L."/>
            <person name="Alikhan N.F."/>
            <person name="Baker D."/>
            <person name="Gharbi K."/>
            <person name="Hall N."/>
            <person name="Watson M."/>
            <person name="Adriaenssens E.M."/>
            <person name="Foster-Nyarko E."/>
            <person name="Jarju S."/>
            <person name="Secka A."/>
            <person name="Antonio M."/>
            <person name="Oren A."/>
            <person name="Chaudhuri R.R."/>
            <person name="La Ragione R."/>
            <person name="Hildebrand F."/>
            <person name="Pallen M.J."/>
        </authorList>
    </citation>
    <scope>NUCLEOTIDE SEQUENCE</scope>
    <source>
        <strain evidence="2">ChiGjej3B3-7470</strain>
    </source>
</reference>
<keyword evidence="1" id="KW-1133">Transmembrane helix</keyword>
<dbReference type="AlphaFoldDB" id="A0A921EPN8"/>
<accession>A0A921EPN8</accession>
<evidence type="ECO:0000256" key="1">
    <source>
        <dbReference type="SAM" id="Phobius"/>
    </source>
</evidence>
<keyword evidence="1" id="KW-0472">Membrane</keyword>
<dbReference type="Proteomes" id="UP000712713">
    <property type="component" value="Unassembled WGS sequence"/>
</dbReference>
<organism evidence="2 3">
    <name type="scientific">Tessaracoccus flavescens</name>
    <dbReference type="NCBI Taxonomy" id="399497"/>
    <lineage>
        <taxon>Bacteria</taxon>
        <taxon>Bacillati</taxon>
        <taxon>Actinomycetota</taxon>
        <taxon>Actinomycetes</taxon>
        <taxon>Propionibacteriales</taxon>
        <taxon>Propionibacteriaceae</taxon>
        <taxon>Tessaracoccus</taxon>
    </lineage>
</organism>
<gene>
    <name evidence="2" type="ORF">K8V15_10050</name>
</gene>
<keyword evidence="1" id="KW-0812">Transmembrane</keyword>
<comment type="caution">
    <text evidence="2">The sequence shown here is derived from an EMBL/GenBank/DDBJ whole genome shotgun (WGS) entry which is preliminary data.</text>
</comment>
<sequence>MTTTPTIPEVAAKRGWQTLLTGLGVDIVVALALVLTTTVVPAMESWESVVTSWPVWLLVALRSVIQAVAAWAIRRWADGSSTEVAPRSAVESDAE</sequence>
<evidence type="ECO:0000313" key="3">
    <source>
        <dbReference type="Proteomes" id="UP000712713"/>
    </source>
</evidence>
<feature type="transmembrane region" description="Helical" evidence="1">
    <location>
        <begin position="55"/>
        <end position="73"/>
    </location>
</feature>
<proteinExistence type="predicted"/>
<reference evidence="2" key="2">
    <citation type="submission" date="2021-09" db="EMBL/GenBank/DDBJ databases">
        <authorList>
            <person name="Gilroy R."/>
        </authorList>
    </citation>
    <scope>NUCLEOTIDE SEQUENCE</scope>
    <source>
        <strain evidence="2">ChiGjej3B3-7470</strain>
    </source>
</reference>
<protein>
    <submittedName>
        <fullName evidence="2">Uncharacterized protein</fullName>
    </submittedName>
</protein>